<comment type="caution">
    <text evidence="7">The sequence shown here is derived from an EMBL/GenBank/DDBJ whole genome shotgun (WGS) entry which is preliminary data.</text>
</comment>
<comment type="subcellular location">
    <subcellularLocation>
        <location evidence="1">Nucleus</location>
    </subcellularLocation>
</comment>
<feature type="compositionally biased region" description="Polar residues" evidence="6">
    <location>
        <begin position="152"/>
        <end position="162"/>
    </location>
</feature>
<evidence type="ECO:0000256" key="6">
    <source>
        <dbReference type="SAM" id="MobiDB-lite"/>
    </source>
</evidence>
<evidence type="ECO:0000313" key="8">
    <source>
        <dbReference type="Proteomes" id="UP001211907"/>
    </source>
</evidence>
<name>A0AAD5TAD2_9FUNG</name>
<dbReference type="Gene3D" id="3.70.10.10">
    <property type="match status" value="2"/>
</dbReference>
<evidence type="ECO:0000256" key="2">
    <source>
        <dbReference type="ARBA" id="ARBA00010991"/>
    </source>
</evidence>
<dbReference type="GO" id="GO:0030896">
    <property type="term" value="C:checkpoint clamp complex"/>
    <property type="evidence" value="ECO:0007669"/>
    <property type="project" value="TreeGrafter"/>
</dbReference>
<dbReference type="EMBL" id="JADGJH010000025">
    <property type="protein sequence ID" value="KAJ3141929.1"/>
    <property type="molecule type" value="Genomic_DNA"/>
</dbReference>
<dbReference type="GO" id="GO:0000077">
    <property type="term" value="P:DNA damage checkpoint signaling"/>
    <property type="evidence" value="ECO:0007669"/>
    <property type="project" value="InterPro"/>
</dbReference>
<accession>A0AAD5TAD2</accession>
<evidence type="ECO:0000256" key="1">
    <source>
        <dbReference type="ARBA" id="ARBA00004123"/>
    </source>
</evidence>
<gene>
    <name evidence="7" type="ORF">HK100_005325</name>
</gene>
<dbReference type="AlphaFoldDB" id="A0AAD5TAD2"/>
<reference evidence="7" key="1">
    <citation type="submission" date="2020-05" db="EMBL/GenBank/DDBJ databases">
        <title>Phylogenomic resolution of chytrid fungi.</title>
        <authorList>
            <person name="Stajich J.E."/>
            <person name="Amses K."/>
            <person name="Simmons R."/>
            <person name="Seto K."/>
            <person name="Myers J."/>
            <person name="Bonds A."/>
            <person name="Quandt C.A."/>
            <person name="Barry K."/>
            <person name="Liu P."/>
            <person name="Grigoriev I."/>
            <person name="Longcore J.E."/>
            <person name="James T.Y."/>
        </authorList>
    </citation>
    <scope>NUCLEOTIDE SEQUENCE</scope>
    <source>
        <strain evidence="7">JEL0513</strain>
    </source>
</reference>
<sequence length="338" mass="36464">MLATVSNHNTQHQQLTASLDSTRTLVSLLRSIHQQPANSGPASNKDDGMSAAMRGLVLSVLLPHRICQLHATLPLSVFTTFNVPNNENDDNDDDEDINLMLCVHLDSFLEAASIFGGVSALPFANAIISDAASSFSLNPQSPRPPNNRSNRWHTSNRTQNYSRYPGGAALTAAGGTSSSSAAQAVSLDISHDEANSDLILTLSAIAFKRVEQSNYDMKCANVKSIAKLKTLDIESTQEEITELETLFAASDVACKLIMKSIWLTHAISELDQTTDTIRIQVRRNSPHLRISSRGMAGETVVEYTGGNPGGTAADEVEALESVFCNGPDVSYELSSWDN</sequence>
<dbReference type="PANTHER" id="PTHR10870">
    <property type="entry name" value="CELL CYCLE CHECKPOINT PROTEIN RAD1"/>
    <property type="match status" value="1"/>
</dbReference>
<evidence type="ECO:0000256" key="4">
    <source>
        <dbReference type="ARBA" id="ARBA00023204"/>
    </source>
</evidence>
<keyword evidence="8" id="KW-1185">Reference proteome</keyword>
<evidence type="ECO:0000313" key="7">
    <source>
        <dbReference type="EMBL" id="KAJ3141929.1"/>
    </source>
</evidence>
<dbReference type="Proteomes" id="UP001211907">
    <property type="component" value="Unassembled WGS sequence"/>
</dbReference>
<comment type="similarity">
    <text evidence="2">Belongs to the rad1 family.</text>
</comment>
<protein>
    <submittedName>
        <fullName evidence="7">Uncharacterized protein</fullName>
    </submittedName>
</protein>
<dbReference type="GO" id="GO:0006281">
    <property type="term" value="P:DNA repair"/>
    <property type="evidence" value="ECO:0007669"/>
    <property type="project" value="UniProtKB-KW"/>
</dbReference>
<proteinExistence type="inferred from homology"/>
<organism evidence="7 8">
    <name type="scientific">Physocladia obscura</name>
    <dbReference type="NCBI Taxonomy" id="109957"/>
    <lineage>
        <taxon>Eukaryota</taxon>
        <taxon>Fungi</taxon>
        <taxon>Fungi incertae sedis</taxon>
        <taxon>Chytridiomycota</taxon>
        <taxon>Chytridiomycota incertae sedis</taxon>
        <taxon>Chytridiomycetes</taxon>
        <taxon>Chytridiales</taxon>
        <taxon>Chytriomycetaceae</taxon>
        <taxon>Physocladia</taxon>
    </lineage>
</organism>
<dbReference type="Pfam" id="PF02144">
    <property type="entry name" value="Rad1"/>
    <property type="match status" value="1"/>
</dbReference>
<dbReference type="InterPro" id="IPR003021">
    <property type="entry name" value="Rad1_Rec1_Rad17"/>
</dbReference>
<keyword evidence="3" id="KW-0227">DNA damage</keyword>
<keyword evidence="5" id="KW-0539">Nucleus</keyword>
<evidence type="ECO:0000256" key="3">
    <source>
        <dbReference type="ARBA" id="ARBA00022763"/>
    </source>
</evidence>
<evidence type="ECO:0000256" key="5">
    <source>
        <dbReference type="ARBA" id="ARBA00023242"/>
    </source>
</evidence>
<keyword evidence="4" id="KW-0234">DNA repair</keyword>
<dbReference type="PANTHER" id="PTHR10870:SF0">
    <property type="entry name" value="CELL CYCLE CHECKPOINT PROTEIN RAD1"/>
    <property type="match status" value="1"/>
</dbReference>
<feature type="region of interest" description="Disordered" evidence="6">
    <location>
        <begin position="135"/>
        <end position="164"/>
    </location>
</feature>